<keyword evidence="2" id="KW-0808">Transferase</keyword>
<dbReference type="EMBL" id="CAJNIZ010042903">
    <property type="protein sequence ID" value="CAE7642884.1"/>
    <property type="molecule type" value="Genomic_DNA"/>
</dbReference>
<evidence type="ECO:0000313" key="3">
    <source>
        <dbReference type="EMBL" id="CAE7642884.1"/>
    </source>
</evidence>
<dbReference type="InterPro" id="IPR003673">
    <property type="entry name" value="CoA-Trfase_fam_III"/>
</dbReference>
<evidence type="ECO:0008006" key="5">
    <source>
        <dbReference type="Google" id="ProtNLM"/>
    </source>
</evidence>
<accession>A0A812VWY8</accession>
<organism evidence="3 4">
    <name type="scientific">Symbiodinium pilosum</name>
    <name type="common">Dinoflagellate</name>
    <dbReference type="NCBI Taxonomy" id="2952"/>
    <lineage>
        <taxon>Eukaryota</taxon>
        <taxon>Sar</taxon>
        <taxon>Alveolata</taxon>
        <taxon>Dinophyceae</taxon>
        <taxon>Suessiales</taxon>
        <taxon>Symbiodiniaceae</taxon>
        <taxon>Symbiodinium</taxon>
    </lineage>
</organism>
<dbReference type="PANTHER" id="PTHR48207:SF3">
    <property type="entry name" value="SUCCINATE--HYDROXYMETHYLGLUTARATE COA-TRANSFERASE"/>
    <property type="match status" value="1"/>
</dbReference>
<name>A0A812VWY8_SYMPI</name>
<evidence type="ECO:0000313" key="4">
    <source>
        <dbReference type="Proteomes" id="UP000649617"/>
    </source>
</evidence>
<dbReference type="OrthoDB" id="421515at2759"/>
<dbReference type="AlphaFoldDB" id="A0A812VWY8"/>
<gene>
    <name evidence="3" type="ORF">SPIL2461_LOCUS17045</name>
</gene>
<protein>
    <recommendedName>
        <fullName evidence="5">Succinate--hydroxymethylglutarate CoA-transferase</fullName>
    </recommendedName>
</protein>
<dbReference type="InterPro" id="IPR050483">
    <property type="entry name" value="CoA-transferase_III_domain"/>
</dbReference>
<reference evidence="3" key="1">
    <citation type="submission" date="2021-02" db="EMBL/GenBank/DDBJ databases">
        <authorList>
            <person name="Dougan E. K."/>
            <person name="Rhodes N."/>
            <person name="Thang M."/>
            <person name="Chan C."/>
        </authorList>
    </citation>
    <scope>NUCLEOTIDE SEQUENCE</scope>
</reference>
<dbReference type="Gene3D" id="3.40.50.10540">
    <property type="entry name" value="Crotonobetainyl-coa:carnitine coa-transferase, domain 1"/>
    <property type="match status" value="1"/>
</dbReference>
<dbReference type="InterPro" id="IPR023606">
    <property type="entry name" value="CoA-Trfase_III_dom_1_sf"/>
</dbReference>
<keyword evidence="4" id="KW-1185">Reference proteome</keyword>
<dbReference type="PANTHER" id="PTHR48207">
    <property type="entry name" value="SUCCINATE--HYDROXYMETHYLGLUTARATE COA-TRANSFERASE"/>
    <property type="match status" value="1"/>
</dbReference>
<evidence type="ECO:0000256" key="1">
    <source>
        <dbReference type="ARBA" id="ARBA00008383"/>
    </source>
</evidence>
<dbReference type="InterPro" id="IPR044855">
    <property type="entry name" value="CoA-Trfase_III_dom3_sf"/>
</dbReference>
<comment type="similarity">
    <text evidence="1">Belongs to the CoA-transferase III family.</text>
</comment>
<evidence type="ECO:0000256" key="2">
    <source>
        <dbReference type="ARBA" id="ARBA00022679"/>
    </source>
</evidence>
<sequence>MGAEVIKVEAPRDGDDARQYAVPFLQQGQGEDSDLSAYFSSCNRNKYSIAVDFKTREGQCVIRRLLQNSDVLIENFKVGGLAKYGLGFEQLRDDFPELIYCSITGFGQTGPYCKRLLSESLSTGPAYDLLIQGMGGSMSLTGEPDGAPMRTGLPLFDLTAGLHGVIGILAALHNKHATGLGQHVDISMLDVAVALLANQGMNYLATRKRQERVGNHHPNVVPYQVMPAQDGYFILTASNDDQFQRFCKVAGRLDLMQNETFKTMEARVVHREAVTEVLNSITEQRTKSWWLEQLEKESVGCAAIYHLDEVFADPHVQSRGMEIQMTPTGSSEPVSLIASPMKFSRTQVDYRLPPPHVGEHTEQVLLNAGMAPATIDELHELGAIDIGANKIPRASPSERLPHLEAYVPCGYSHLSASLPFFQTLPASILTLFHVPP</sequence>
<dbReference type="Pfam" id="PF02515">
    <property type="entry name" value="CoA_transf_3"/>
    <property type="match status" value="1"/>
</dbReference>
<comment type="caution">
    <text evidence="3">The sequence shown here is derived from an EMBL/GenBank/DDBJ whole genome shotgun (WGS) entry which is preliminary data.</text>
</comment>
<dbReference type="Gene3D" id="3.30.1540.10">
    <property type="entry name" value="formyl-coa transferase, domain 3"/>
    <property type="match status" value="1"/>
</dbReference>
<dbReference type="Proteomes" id="UP000649617">
    <property type="component" value="Unassembled WGS sequence"/>
</dbReference>
<dbReference type="GO" id="GO:0008410">
    <property type="term" value="F:CoA-transferase activity"/>
    <property type="evidence" value="ECO:0007669"/>
    <property type="project" value="TreeGrafter"/>
</dbReference>
<proteinExistence type="inferred from homology"/>
<dbReference type="SUPFAM" id="SSF89796">
    <property type="entry name" value="CoA-transferase family III (CaiB/BaiF)"/>
    <property type="match status" value="1"/>
</dbReference>